<accession>B9TKB7</accession>
<evidence type="ECO:0000256" key="8">
    <source>
        <dbReference type="ARBA" id="ARBA00049169"/>
    </source>
</evidence>
<keyword evidence="7" id="KW-0408">Iron</keyword>
<dbReference type="eggNOG" id="KOG1591">
    <property type="taxonomic scope" value="Eukaryota"/>
</dbReference>
<dbReference type="PANTHER" id="PTHR10869">
    <property type="entry name" value="PROLYL 4-HYDROXYLASE ALPHA SUBUNIT"/>
    <property type="match status" value="1"/>
</dbReference>
<dbReference type="InterPro" id="IPR045054">
    <property type="entry name" value="P4HA-like"/>
</dbReference>
<proteinExistence type="predicted"/>
<evidence type="ECO:0000256" key="6">
    <source>
        <dbReference type="ARBA" id="ARBA00023002"/>
    </source>
</evidence>
<dbReference type="InterPro" id="IPR044862">
    <property type="entry name" value="Pro_4_hyd_alph_FE2OG_OXY"/>
</dbReference>
<keyword evidence="4" id="KW-0223">Dioxygenase</keyword>
<dbReference type="AlphaFoldDB" id="B9TKB7"/>
<reference evidence="11" key="1">
    <citation type="journal article" date="2010" name="Nat. Biotechnol.">
        <title>Draft genome sequence of the oilseed species Ricinus communis.</title>
        <authorList>
            <person name="Chan A.P."/>
            <person name="Crabtree J."/>
            <person name="Zhao Q."/>
            <person name="Lorenzi H."/>
            <person name="Orvis J."/>
            <person name="Puiu D."/>
            <person name="Melake-Berhan A."/>
            <person name="Jones K.M."/>
            <person name="Redman J."/>
            <person name="Chen G."/>
            <person name="Cahoon E.B."/>
            <person name="Gedil M."/>
            <person name="Stanke M."/>
            <person name="Haas B.J."/>
            <person name="Wortman J.R."/>
            <person name="Fraser-Liggett C.M."/>
            <person name="Ravel J."/>
            <person name="Rabinowicz P.D."/>
        </authorList>
    </citation>
    <scope>NUCLEOTIDE SEQUENCE [LARGE SCALE GENOMIC DNA]</scope>
    <source>
        <strain evidence="11">cv. Hale</strain>
    </source>
</reference>
<gene>
    <name evidence="10" type="ORF">RCOM_1849040</name>
</gene>
<protein>
    <submittedName>
        <fullName evidence="10">Prolyl 4-hydroxylase alpha subunit, putative</fullName>
        <ecNumber evidence="10">1.14.11.2</ecNumber>
    </submittedName>
</protein>
<evidence type="ECO:0000256" key="5">
    <source>
        <dbReference type="ARBA" id="ARBA00022968"/>
    </source>
</evidence>
<comment type="subcellular location">
    <subcellularLocation>
        <location evidence="2">Endoplasmic reticulum membrane</location>
        <topology evidence="2">Single-pass type II membrane protein</topology>
    </subcellularLocation>
</comment>
<dbReference type="GO" id="GO:0031418">
    <property type="term" value="F:L-ascorbic acid binding"/>
    <property type="evidence" value="ECO:0007669"/>
    <property type="project" value="InterPro"/>
</dbReference>
<evidence type="ECO:0000256" key="4">
    <source>
        <dbReference type="ARBA" id="ARBA00022964"/>
    </source>
</evidence>
<dbReference type="Proteomes" id="UP000008311">
    <property type="component" value="Unassembled WGS sequence"/>
</dbReference>
<dbReference type="Gene3D" id="2.60.120.620">
    <property type="entry name" value="q2cbj1_9rhob like domain"/>
    <property type="match status" value="1"/>
</dbReference>
<dbReference type="SMART" id="SM00702">
    <property type="entry name" value="P4Hc"/>
    <property type="match status" value="1"/>
</dbReference>
<dbReference type="GO" id="GO:0005506">
    <property type="term" value="F:iron ion binding"/>
    <property type="evidence" value="ECO:0007669"/>
    <property type="project" value="InterPro"/>
</dbReference>
<evidence type="ECO:0000256" key="2">
    <source>
        <dbReference type="ARBA" id="ARBA00004648"/>
    </source>
</evidence>
<evidence type="ECO:0000313" key="10">
    <source>
        <dbReference type="EMBL" id="EEF23697.1"/>
    </source>
</evidence>
<keyword evidence="6 10" id="KW-0560">Oxidoreductase</keyword>
<evidence type="ECO:0000256" key="3">
    <source>
        <dbReference type="ARBA" id="ARBA00022723"/>
    </source>
</evidence>
<name>B9TKB7_RICCO</name>
<dbReference type="EMBL" id="EQ985008">
    <property type="protein sequence ID" value="EEF23697.1"/>
    <property type="molecule type" value="Genomic_DNA"/>
</dbReference>
<keyword evidence="5" id="KW-0812">Transmembrane</keyword>
<keyword evidence="5" id="KW-0735">Signal-anchor</keyword>
<sequence>MSVHSVDPLDAWLRDSIGRGCTLESMVESMIASGHAENLALLIVSAAFARFKPEALDLAQDGSSGEKILRVFANTSATNTAAQPISPALEMPPSTAGGFLDPVEIAGNAIALSDRDIKVVMVCTAPRIALFDDVLSDAECDALIAASRSRLQRSKVVANRGSGEFVDDTRTSYGAYFNKGENSLVATIQRRIAELTRWPLTHAEPLQILNYGLGGEYLPHFDYFEPQQPGLPSPLESGGQRIATVVMYLNDVEAGGGTIFPHLNLETRPRKGGAIYFSYQLAVARSIRSRCMAARRIARRKWIATQWFRDALWVAAAG</sequence>
<dbReference type="GO" id="GO:0005783">
    <property type="term" value="C:endoplasmic reticulum"/>
    <property type="evidence" value="ECO:0000318"/>
    <property type="project" value="GO_Central"/>
</dbReference>
<dbReference type="InParanoid" id="B9TKB7"/>
<comment type="cofactor">
    <cofactor evidence="1">
        <name>L-ascorbate</name>
        <dbReference type="ChEBI" id="CHEBI:38290"/>
    </cofactor>
</comment>
<dbReference type="EC" id="1.14.11.2" evidence="10"/>
<dbReference type="PANTHER" id="PTHR10869:SF238">
    <property type="entry name" value="PROLYL 4-HYDROXYLASE 6-RELATED"/>
    <property type="match status" value="1"/>
</dbReference>
<feature type="domain" description="Prolyl 4-hydroxylase alpha subunit" evidence="9">
    <location>
        <begin position="126"/>
        <end position="309"/>
    </location>
</feature>
<evidence type="ECO:0000256" key="7">
    <source>
        <dbReference type="ARBA" id="ARBA00023004"/>
    </source>
</evidence>
<comment type="catalytic activity">
    <reaction evidence="8">
        <text>L-prolyl-[collagen] + 2-oxoglutarate + O2 = trans-4-hydroxy-L-prolyl-[collagen] + succinate + CO2</text>
        <dbReference type="Rhea" id="RHEA:18945"/>
        <dbReference type="Rhea" id="RHEA-COMP:11676"/>
        <dbReference type="Rhea" id="RHEA-COMP:11680"/>
        <dbReference type="ChEBI" id="CHEBI:15379"/>
        <dbReference type="ChEBI" id="CHEBI:16526"/>
        <dbReference type="ChEBI" id="CHEBI:16810"/>
        <dbReference type="ChEBI" id="CHEBI:30031"/>
        <dbReference type="ChEBI" id="CHEBI:50342"/>
        <dbReference type="ChEBI" id="CHEBI:61965"/>
        <dbReference type="EC" id="1.14.11.2"/>
    </reaction>
</comment>
<dbReference type="GO" id="GO:0004656">
    <property type="term" value="F:procollagen-proline 4-dioxygenase activity"/>
    <property type="evidence" value="ECO:0000318"/>
    <property type="project" value="GO_Central"/>
</dbReference>
<evidence type="ECO:0000313" key="11">
    <source>
        <dbReference type="Proteomes" id="UP000008311"/>
    </source>
</evidence>
<keyword evidence="3" id="KW-0479">Metal-binding</keyword>
<dbReference type="InterPro" id="IPR006620">
    <property type="entry name" value="Pro_4_hyd_alph"/>
</dbReference>
<dbReference type="GO" id="GO:0005789">
    <property type="term" value="C:endoplasmic reticulum membrane"/>
    <property type="evidence" value="ECO:0007669"/>
    <property type="project" value="UniProtKB-SubCell"/>
</dbReference>
<dbReference type="Pfam" id="PF13640">
    <property type="entry name" value="2OG-FeII_Oxy_3"/>
    <property type="match status" value="1"/>
</dbReference>
<organism evidence="10 11">
    <name type="scientific">Ricinus communis</name>
    <name type="common">Castor bean</name>
    <dbReference type="NCBI Taxonomy" id="3988"/>
    <lineage>
        <taxon>Eukaryota</taxon>
        <taxon>Viridiplantae</taxon>
        <taxon>Streptophyta</taxon>
        <taxon>Embryophyta</taxon>
        <taxon>Tracheophyta</taxon>
        <taxon>Spermatophyta</taxon>
        <taxon>Magnoliopsida</taxon>
        <taxon>eudicotyledons</taxon>
        <taxon>Gunneridae</taxon>
        <taxon>Pentapetalae</taxon>
        <taxon>rosids</taxon>
        <taxon>fabids</taxon>
        <taxon>Malpighiales</taxon>
        <taxon>Euphorbiaceae</taxon>
        <taxon>Acalyphoideae</taxon>
        <taxon>Acalypheae</taxon>
        <taxon>Ricinus</taxon>
    </lineage>
</organism>
<evidence type="ECO:0000259" key="9">
    <source>
        <dbReference type="SMART" id="SM00702"/>
    </source>
</evidence>
<evidence type="ECO:0000256" key="1">
    <source>
        <dbReference type="ARBA" id="ARBA00001961"/>
    </source>
</evidence>
<keyword evidence="11" id="KW-1185">Reference proteome</keyword>